<keyword evidence="5 7" id="KW-0472">Membrane</keyword>
<evidence type="ECO:0000259" key="9">
    <source>
        <dbReference type="Pfam" id="PF12704"/>
    </source>
</evidence>
<gene>
    <name evidence="10" type="ORF">Ari01nite_40870</name>
</gene>
<evidence type="ECO:0000256" key="6">
    <source>
        <dbReference type="ARBA" id="ARBA00038076"/>
    </source>
</evidence>
<feature type="transmembrane region" description="Helical" evidence="7">
    <location>
        <begin position="279"/>
        <end position="304"/>
    </location>
</feature>
<dbReference type="AlphaFoldDB" id="A0A919N1D3"/>
<evidence type="ECO:0000256" key="1">
    <source>
        <dbReference type="ARBA" id="ARBA00004651"/>
    </source>
</evidence>
<sequence>MRLRLSDQARVASVGVRARKLRAALSALGIAIGVAAIVAVLGLSSSSQAGLLAEIDRLGTNLLTADSGRSFAGAEAQLPVEAPARVGNLAAVEQVAHTAAIDDAKVYRTPLIPAVSTNALQVRAASLNLPEVVATGIAQGRWLNEATATEPVVVLGATAARRLGFDRVVPGQRVWLGGQWFYVAGILRPTLLASELDTSALVGYRAAERYLDHVTVASGAARAGPPGTLYVRAQTARVAQVQSVLAQTANPQSPNEVDVSQPSDALTARAAAEGAFDSLFLGLGVVALIVGAVGVANIMIISVLERRSEIGLRRALGATRRQIRGQFLAEAILLTLIGGAAGVAAGVLSTVVYARSRSWQVVVPVEAWAGGIVAAIVIGAIAGLVPALRAARLSPTEALRSV</sequence>
<name>A0A919N1D3_9ACTN</name>
<dbReference type="GO" id="GO:0005886">
    <property type="term" value="C:plasma membrane"/>
    <property type="evidence" value="ECO:0007669"/>
    <property type="project" value="UniProtKB-SubCell"/>
</dbReference>
<dbReference type="PANTHER" id="PTHR30572">
    <property type="entry name" value="MEMBRANE COMPONENT OF TRANSPORTER-RELATED"/>
    <property type="match status" value="1"/>
</dbReference>
<comment type="similarity">
    <text evidence="6">Belongs to the ABC-4 integral membrane protein family.</text>
</comment>
<evidence type="ECO:0000313" key="11">
    <source>
        <dbReference type="Proteomes" id="UP000636960"/>
    </source>
</evidence>
<protein>
    <submittedName>
        <fullName evidence="10">ABC transporter permease</fullName>
    </submittedName>
</protein>
<accession>A0A919N1D3</accession>
<organism evidence="10 11">
    <name type="scientific">Paractinoplanes rishiriensis</name>
    <dbReference type="NCBI Taxonomy" id="1050105"/>
    <lineage>
        <taxon>Bacteria</taxon>
        <taxon>Bacillati</taxon>
        <taxon>Actinomycetota</taxon>
        <taxon>Actinomycetes</taxon>
        <taxon>Micromonosporales</taxon>
        <taxon>Micromonosporaceae</taxon>
        <taxon>Paractinoplanes</taxon>
    </lineage>
</organism>
<keyword evidence="2" id="KW-1003">Cell membrane</keyword>
<feature type="domain" description="MacB-like periplasmic core" evidence="9">
    <location>
        <begin position="24"/>
        <end position="245"/>
    </location>
</feature>
<evidence type="ECO:0000256" key="4">
    <source>
        <dbReference type="ARBA" id="ARBA00022989"/>
    </source>
</evidence>
<dbReference type="Proteomes" id="UP000636960">
    <property type="component" value="Unassembled WGS sequence"/>
</dbReference>
<feature type="domain" description="ABC3 transporter permease C-terminal" evidence="8">
    <location>
        <begin position="283"/>
        <end position="395"/>
    </location>
</feature>
<dbReference type="InterPro" id="IPR003838">
    <property type="entry name" value="ABC3_permease_C"/>
</dbReference>
<evidence type="ECO:0000256" key="3">
    <source>
        <dbReference type="ARBA" id="ARBA00022692"/>
    </source>
</evidence>
<dbReference type="EMBL" id="BOMV01000048">
    <property type="protein sequence ID" value="GIE96622.1"/>
    <property type="molecule type" value="Genomic_DNA"/>
</dbReference>
<keyword evidence="3 7" id="KW-0812">Transmembrane</keyword>
<feature type="transmembrane region" description="Helical" evidence="7">
    <location>
        <begin position="325"/>
        <end position="348"/>
    </location>
</feature>
<feature type="transmembrane region" description="Helical" evidence="7">
    <location>
        <begin position="21"/>
        <end position="43"/>
    </location>
</feature>
<dbReference type="PANTHER" id="PTHR30572:SF4">
    <property type="entry name" value="ABC TRANSPORTER PERMEASE YTRF"/>
    <property type="match status" value="1"/>
</dbReference>
<dbReference type="Pfam" id="PF02687">
    <property type="entry name" value="FtsX"/>
    <property type="match status" value="1"/>
</dbReference>
<evidence type="ECO:0000256" key="7">
    <source>
        <dbReference type="SAM" id="Phobius"/>
    </source>
</evidence>
<comment type="caution">
    <text evidence="10">The sequence shown here is derived from an EMBL/GenBank/DDBJ whole genome shotgun (WGS) entry which is preliminary data.</text>
</comment>
<dbReference type="InterPro" id="IPR025857">
    <property type="entry name" value="MacB_PCD"/>
</dbReference>
<evidence type="ECO:0000313" key="10">
    <source>
        <dbReference type="EMBL" id="GIE96622.1"/>
    </source>
</evidence>
<dbReference type="Pfam" id="PF12704">
    <property type="entry name" value="MacB_PCD"/>
    <property type="match status" value="1"/>
</dbReference>
<keyword evidence="11" id="KW-1185">Reference proteome</keyword>
<evidence type="ECO:0000259" key="8">
    <source>
        <dbReference type="Pfam" id="PF02687"/>
    </source>
</evidence>
<dbReference type="InterPro" id="IPR050250">
    <property type="entry name" value="Macrolide_Exporter_MacB"/>
</dbReference>
<evidence type="ECO:0000256" key="2">
    <source>
        <dbReference type="ARBA" id="ARBA00022475"/>
    </source>
</evidence>
<comment type="subcellular location">
    <subcellularLocation>
        <location evidence="1">Cell membrane</location>
        <topology evidence="1">Multi-pass membrane protein</topology>
    </subcellularLocation>
</comment>
<evidence type="ECO:0000256" key="5">
    <source>
        <dbReference type="ARBA" id="ARBA00023136"/>
    </source>
</evidence>
<reference evidence="10" key="1">
    <citation type="submission" date="2021-01" db="EMBL/GenBank/DDBJ databases">
        <title>Whole genome shotgun sequence of Actinoplanes rishiriensis NBRC 108556.</title>
        <authorList>
            <person name="Komaki H."/>
            <person name="Tamura T."/>
        </authorList>
    </citation>
    <scope>NUCLEOTIDE SEQUENCE</scope>
    <source>
        <strain evidence="10">NBRC 108556</strain>
    </source>
</reference>
<dbReference type="RefSeq" id="WP_239162869.1">
    <property type="nucleotide sequence ID" value="NZ_BOMV01000048.1"/>
</dbReference>
<feature type="transmembrane region" description="Helical" evidence="7">
    <location>
        <begin position="368"/>
        <end position="391"/>
    </location>
</feature>
<proteinExistence type="inferred from homology"/>
<dbReference type="GO" id="GO:0022857">
    <property type="term" value="F:transmembrane transporter activity"/>
    <property type="evidence" value="ECO:0007669"/>
    <property type="project" value="TreeGrafter"/>
</dbReference>
<keyword evidence="4 7" id="KW-1133">Transmembrane helix</keyword>